<gene>
    <name evidence="1" type="ORF">LMG22037_06162</name>
</gene>
<evidence type="ECO:0000313" key="2">
    <source>
        <dbReference type="Proteomes" id="UP000494249"/>
    </source>
</evidence>
<protein>
    <submittedName>
        <fullName evidence="1">Uncharacterized protein</fullName>
    </submittedName>
</protein>
<dbReference type="RefSeq" id="WP_035478404.1">
    <property type="nucleotide sequence ID" value="NZ_CADFGL010000052.1"/>
</dbReference>
<dbReference type="Proteomes" id="UP000494249">
    <property type="component" value="Unassembled WGS sequence"/>
</dbReference>
<sequence length="122" mass="13787">MARKPVISEYLYQVVERLCAELPSDARWVTLDQVCGHPDVVAAGYQTKQVWCGLRLLKQHGRLEELRDDQKGDARGYRVTQPPQICHIVAKGLPPLPKSLGISPEAARYCQYSHLICGKFQQ</sequence>
<dbReference type="EMBL" id="CADIKB010000056">
    <property type="protein sequence ID" value="CAB3737596.1"/>
    <property type="molecule type" value="Genomic_DNA"/>
</dbReference>
<dbReference type="AlphaFoldDB" id="A0A6J5CIX9"/>
<evidence type="ECO:0000313" key="1">
    <source>
        <dbReference type="EMBL" id="CAB3737596.1"/>
    </source>
</evidence>
<accession>A0A6J5CIX9</accession>
<organism evidence="1 2">
    <name type="scientific">Paraburkholderia phenoliruptrix</name>
    <dbReference type="NCBI Taxonomy" id="252970"/>
    <lineage>
        <taxon>Bacteria</taxon>
        <taxon>Pseudomonadati</taxon>
        <taxon>Pseudomonadota</taxon>
        <taxon>Betaproteobacteria</taxon>
        <taxon>Burkholderiales</taxon>
        <taxon>Burkholderiaceae</taxon>
        <taxon>Paraburkholderia</taxon>
    </lineage>
</organism>
<reference evidence="1 2" key="1">
    <citation type="submission" date="2020-04" db="EMBL/GenBank/DDBJ databases">
        <authorList>
            <person name="De Canck E."/>
        </authorList>
    </citation>
    <scope>NUCLEOTIDE SEQUENCE [LARGE SCALE GENOMIC DNA]</scope>
    <source>
        <strain evidence="1 2">LMG 22037</strain>
    </source>
</reference>
<proteinExistence type="predicted"/>
<name>A0A6J5CIX9_9BURK</name>